<keyword evidence="1" id="KW-0812">Transmembrane</keyword>
<feature type="transmembrane region" description="Helical" evidence="1">
    <location>
        <begin position="105"/>
        <end position="123"/>
    </location>
</feature>
<dbReference type="Proteomes" id="UP001549047">
    <property type="component" value="Unassembled WGS sequence"/>
</dbReference>
<evidence type="ECO:0000313" key="3">
    <source>
        <dbReference type="Proteomes" id="UP001549047"/>
    </source>
</evidence>
<organism evidence="2 3">
    <name type="scientific">Rhizobium aquaticum</name>
    <dbReference type="NCBI Taxonomy" id="1549636"/>
    <lineage>
        <taxon>Bacteria</taxon>
        <taxon>Pseudomonadati</taxon>
        <taxon>Pseudomonadota</taxon>
        <taxon>Alphaproteobacteria</taxon>
        <taxon>Hyphomicrobiales</taxon>
        <taxon>Rhizobiaceae</taxon>
        <taxon>Rhizobium/Agrobacterium group</taxon>
        <taxon>Rhizobium</taxon>
    </lineage>
</organism>
<dbReference type="EMBL" id="JBEPMB010000001">
    <property type="protein sequence ID" value="MET3612766.1"/>
    <property type="molecule type" value="Genomic_DNA"/>
</dbReference>
<protein>
    <submittedName>
        <fullName evidence="2">Threonine/homoserine/homoserine lactone efflux protein</fullName>
    </submittedName>
</protein>
<evidence type="ECO:0000256" key="1">
    <source>
        <dbReference type="SAM" id="Phobius"/>
    </source>
</evidence>
<dbReference type="RefSeq" id="WP_354555304.1">
    <property type="nucleotide sequence ID" value="NZ_JBEPMB010000001.1"/>
</dbReference>
<feature type="transmembrane region" description="Helical" evidence="1">
    <location>
        <begin position="38"/>
        <end position="58"/>
    </location>
</feature>
<keyword evidence="1" id="KW-0472">Membrane</keyword>
<keyword evidence="3" id="KW-1185">Reference proteome</keyword>
<feature type="transmembrane region" description="Helical" evidence="1">
    <location>
        <begin position="172"/>
        <end position="188"/>
    </location>
</feature>
<sequence>MTLLAFITAVLALLLAPGPTNTLIGVAGSQSGIVRAARLIPAELAGYLTTIMPLTLLGSRFFSDFPIAALLLKSAAAIWVMYLAIKLWGRAQETEGMSAVTVGKVYMTTALNPKALVVSFILLPPIGDSAFMMRLAVFCALVIGVASIWASTGNLLSGGKPGNRTRIVERVASVWLAAVSVMLIVTVLKS</sequence>
<accession>A0ABV2IWH9</accession>
<keyword evidence="1" id="KW-1133">Transmembrane helix</keyword>
<feature type="transmembrane region" description="Helical" evidence="1">
    <location>
        <begin position="65"/>
        <end position="85"/>
    </location>
</feature>
<feature type="transmembrane region" description="Helical" evidence="1">
    <location>
        <begin position="135"/>
        <end position="152"/>
    </location>
</feature>
<comment type="caution">
    <text evidence="2">The sequence shown here is derived from an EMBL/GenBank/DDBJ whole genome shotgun (WGS) entry which is preliminary data.</text>
</comment>
<name>A0ABV2IWH9_9HYPH</name>
<reference evidence="2 3" key="1">
    <citation type="submission" date="2024-06" db="EMBL/GenBank/DDBJ databases">
        <title>Genomic Encyclopedia of Type Strains, Phase IV (KMG-IV): sequencing the most valuable type-strain genomes for metagenomic binning, comparative biology and taxonomic classification.</title>
        <authorList>
            <person name="Goeker M."/>
        </authorList>
    </citation>
    <scope>NUCLEOTIDE SEQUENCE [LARGE SCALE GENOMIC DNA]</scope>
    <source>
        <strain evidence="2 3">DSM 29780</strain>
    </source>
</reference>
<evidence type="ECO:0000313" key="2">
    <source>
        <dbReference type="EMBL" id="MET3612766.1"/>
    </source>
</evidence>
<gene>
    <name evidence="2" type="ORF">ABID16_001071</name>
</gene>
<proteinExistence type="predicted"/>